<dbReference type="Gene3D" id="3.40.50.300">
    <property type="entry name" value="P-loop containing nucleotide triphosphate hydrolases"/>
    <property type="match status" value="1"/>
</dbReference>
<dbReference type="Proteomes" id="UP000603227">
    <property type="component" value="Unassembled WGS sequence"/>
</dbReference>
<comment type="caution">
    <text evidence="2">The sequence shown here is derived from an EMBL/GenBank/DDBJ whole genome shotgun (WGS) entry which is preliminary data.</text>
</comment>
<proteinExistence type="predicted"/>
<keyword evidence="3" id="KW-1185">Reference proteome</keyword>
<dbReference type="RefSeq" id="WP_308437883.1">
    <property type="nucleotide sequence ID" value="NZ_BNAT01000020.1"/>
</dbReference>
<organism evidence="2 3">
    <name type="scientific">Streptomyces capitiformicae</name>
    <dbReference type="NCBI Taxonomy" id="2014920"/>
    <lineage>
        <taxon>Bacteria</taxon>
        <taxon>Bacillati</taxon>
        <taxon>Actinomycetota</taxon>
        <taxon>Actinomycetes</taxon>
        <taxon>Kitasatosporales</taxon>
        <taxon>Streptomycetaceae</taxon>
        <taxon>Streptomyces</taxon>
    </lineage>
</organism>
<reference evidence="2" key="2">
    <citation type="submission" date="2020-09" db="EMBL/GenBank/DDBJ databases">
        <authorList>
            <person name="Sun Q."/>
            <person name="Zhou Y."/>
        </authorList>
    </citation>
    <scope>NUCLEOTIDE SEQUENCE</scope>
    <source>
        <strain evidence="2">CGMCC 4.7403</strain>
    </source>
</reference>
<evidence type="ECO:0000313" key="3">
    <source>
        <dbReference type="Proteomes" id="UP000603227"/>
    </source>
</evidence>
<feature type="compositionally biased region" description="Basic and acidic residues" evidence="1">
    <location>
        <begin position="62"/>
        <end position="73"/>
    </location>
</feature>
<evidence type="ECO:0000256" key="1">
    <source>
        <dbReference type="SAM" id="MobiDB-lite"/>
    </source>
</evidence>
<gene>
    <name evidence="2" type="ORF">GCM10017771_54400</name>
</gene>
<protein>
    <submittedName>
        <fullName evidence="2">Uncharacterized protein</fullName>
    </submittedName>
</protein>
<dbReference type="AlphaFoldDB" id="A0A918Z6H8"/>
<name>A0A918Z6H8_9ACTN</name>
<dbReference type="InterPro" id="IPR027417">
    <property type="entry name" value="P-loop_NTPase"/>
</dbReference>
<reference evidence="2" key="1">
    <citation type="journal article" date="2014" name="Int. J. Syst. Evol. Microbiol.">
        <title>Complete genome sequence of Corynebacterium casei LMG S-19264T (=DSM 44701T), isolated from a smear-ripened cheese.</title>
        <authorList>
            <consortium name="US DOE Joint Genome Institute (JGI-PGF)"/>
            <person name="Walter F."/>
            <person name="Albersmeier A."/>
            <person name="Kalinowski J."/>
            <person name="Ruckert C."/>
        </authorList>
    </citation>
    <scope>NUCLEOTIDE SEQUENCE</scope>
    <source>
        <strain evidence="2">CGMCC 4.7403</strain>
    </source>
</reference>
<dbReference type="Pfam" id="PF07931">
    <property type="entry name" value="CPT"/>
    <property type="match status" value="2"/>
</dbReference>
<accession>A0A918Z6H8</accession>
<dbReference type="EMBL" id="BNAT01000020">
    <property type="protein sequence ID" value="GHE36279.1"/>
    <property type="molecule type" value="Genomic_DNA"/>
</dbReference>
<evidence type="ECO:0000313" key="2">
    <source>
        <dbReference type="EMBL" id="GHE36279.1"/>
    </source>
</evidence>
<feature type="region of interest" description="Disordered" evidence="1">
    <location>
        <begin position="50"/>
        <end position="73"/>
    </location>
</feature>
<sequence>MPVDAFLAMGTRRETPPERLPTVLHNTWRAYHRAVAGMAAAGNNVVVDHVLSERTTPGPNSNRRERERGDRPSGRAALQLAQAHAHGIYDVECDTSRADPLVCALGIKEFLPHRPAPTSFQRLLDKQQG</sequence>